<proteinExistence type="predicted"/>
<sequence>MEYLPTIKSLLDSVSGPLLVMGDFNCHHYHWGSDVCDNFGIGLLDILDDLDLCLINDGSPTRMSAPRQSNSCVDLTFCSSNISSLLIWRRLEMTHGSDHYPIIIEFPSKNIPIKVSPPLLKYQLNSANWDLYSKIVDLRISSLPKVDSHNAHECFLSFSSTISSTADDCFTPKKTPCGRLPPPPWWDRECTNMIKARNEAEKTFNCNMNLDNLIAFKRILAKSRKFLKKKKREGWSKYCSSLSPSTPVSTVWKKVKCFRSSLTPASHNNNMTEELGHQFFSKIAPAYVPNVEECNVGIDDVDNTADPMNMPFSLDELKSVLCHVRDSAPVFSRLDLLCAMPQCGIRRLPSNTTCCSELLPGLQVQDEEFLGAVDGSSFEWTATTLAPLL</sequence>
<organism evidence="1 2">
    <name type="scientific">Mythimna loreyi</name>
    <dbReference type="NCBI Taxonomy" id="667449"/>
    <lineage>
        <taxon>Eukaryota</taxon>
        <taxon>Metazoa</taxon>
        <taxon>Ecdysozoa</taxon>
        <taxon>Arthropoda</taxon>
        <taxon>Hexapoda</taxon>
        <taxon>Insecta</taxon>
        <taxon>Pterygota</taxon>
        <taxon>Neoptera</taxon>
        <taxon>Endopterygota</taxon>
        <taxon>Lepidoptera</taxon>
        <taxon>Glossata</taxon>
        <taxon>Ditrysia</taxon>
        <taxon>Noctuoidea</taxon>
        <taxon>Noctuidae</taxon>
        <taxon>Noctuinae</taxon>
        <taxon>Hadenini</taxon>
        <taxon>Mythimna</taxon>
    </lineage>
</organism>
<dbReference type="EMBL" id="CM056808">
    <property type="protein sequence ID" value="KAJ8704397.1"/>
    <property type="molecule type" value="Genomic_DNA"/>
</dbReference>
<accession>A0ACC2Q0Z0</accession>
<protein>
    <submittedName>
        <fullName evidence="1">Uncharacterized protein</fullName>
    </submittedName>
</protein>
<evidence type="ECO:0000313" key="1">
    <source>
        <dbReference type="EMBL" id="KAJ8704397.1"/>
    </source>
</evidence>
<evidence type="ECO:0000313" key="2">
    <source>
        <dbReference type="Proteomes" id="UP001231649"/>
    </source>
</evidence>
<dbReference type="Proteomes" id="UP001231649">
    <property type="component" value="Chromosome 32"/>
</dbReference>
<reference evidence="1" key="1">
    <citation type="submission" date="2023-03" db="EMBL/GenBank/DDBJ databases">
        <title>Chromosome-level genomes of two armyworms, Mythimna separata and Mythimna loreyi, provide insights into the biosynthesis and reception of sex pheromones.</title>
        <authorList>
            <person name="Zhao H."/>
        </authorList>
    </citation>
    <scope>NUCLEOTIDE SEQUENCE</scope>
    <source>
        <strain evidence="1">BeijingLab</strain>
    </source>
</reference>
<name>A0ACC2Q0Z0_9NEOP</name>
<keyword evidence="2" id="KW-1185">Reference proteome</keyword>
<comment type="caution">
    <text evidence="1">The sequence shown here is derived from an EMBL/GenBank/DDBJ whole genome shotgun (WGS) entry which is preliminary data.</text>
</comment>
<gene>
    <name evidence="1" type="ORF">PYW08_013121</name>
</gene>